<sequence length="182" mass="19708">MRLSLALPLVAGLLVSVSGIKFSCPKGDIEDSGCLGPKECLYPYAGNCDKFIECEVNSDGTGRPMIGECPAGLEWNDNKKECDLPEDSTCSDDLQEVEDETQDFAPPPKGTVDENFDCSSAPSGGCMKRKGRVEVECIYPNPKNSISYIQCTDGIAWIVKCDQPLSRTGHYNDALKACILKA</sequence>
<gene>
    <name evidence="2" type="ORF">N7476_006573</name>
</gene>
<feature type="signal peptide" evidence="1">
    <location>
        <begin position="1"/>
        <end position="19"/>
    </location>
</feature>
<dbReference type="SMART" id="SM00494">
    <property type="entry name" value="ChtBD2"/>
    <property type="match status" value="1"/>
</dbReference>
<evidence type="ECO:0000313" key="2">
    <source>
        <dbReference type="EMBL" id="KAJ5316266.1"/>
    </source>
</evidence>
<keyword evidence="1" id="KW-0732">Signal</keyword>
<name>A0A9W9H974_9EURO</name>
<organism evidence="2 3">
    <name type="scientific">Penicillium atrosanguineum</name>
    <dbReference type="NCBI Taxonomy" id="1132637"/>
    <lineage>
        <taxon>Eukaryota</taxon>
        <taxon>Fungi</taxon>
        <taxon>Dikarya</taxon>
        <taxon>Ascomycota</taxon>
        <taxon>Pezizomycotina</taxon>
        <taxon>Eurotiomycetes</taxon>
        <taxon>Eurotiomycetidae</taxon>
        <taxon>Eurotiales</taxon>
        <taxon>Aspergillaceae</taxon>
        <taxon>Penicillium</taxon>
    </lineage>
</organism>
<dbReference type="InterPro" id="IPR002557">
    <property type="entry name" value="Chitin-bd_dom"/>
</dbReference>
<feature type="chain" id="PRO_5041155175" evidence="1">
    <location>
        <begin position="20"/>
        <end position="182"/>
    </location>
</feature>
<dbReference type="OrthoDB" id="6020543at2759"/>
<reference evidence="2" key="2">
    <citation type="journal article" date="2023" name="IMA Fungus">
        <title>Comparative genomic study of the Penicillium genus elucidates a diverse pangenome and 15 lateral gene transfer events.</title>
        <authorList>
            <person name="Petersen C."/>
            <person name="Sorensen T."/>
            <person name="Nielsen M.R."/>
            <person name="Sondergaard T.E."/>
            <person name="Sorensen J.L."/>
            <person name="Fitzpatrick D.A."/>
            <person name="Frisvad J.C."/>
            <person name="Nielsen K.L."/>
        </authorList>
    </citation>
    <scope>NUCLEOTIDE SEQUENCE</scope>
    <source>
        <strain evidence="2">IBT 21472</strain>
    </source>
</reference>
<dbReference type="Proteomes" id="UP001147746">
    <property type="component" value="Unassembled WGS sequence"/>
</dbReference>
<proteinExistence type="predicted"/>
<protein>
    <submittedName>
        <fullName evidence="2">Uncharacterized protein</fullName>
    </submittedName>
</protein>
<evidence type="ECO:0000313" key="3">
    <source>
        <dbReference type="Proteomes" id="UP001147746"/>
    </source>
</evidence>
<dbReference type="Gene3D" id="2.170.140.10">
    <property type="entry name" value="Chitin binding domain"/>
    <property type="match status" value="1"/>
</dbReference>
<keyword evidence="3" id="KW-1185">Reference proteome</keyword>
<dbReference type="EMBL" id="JAPZBO010000005">
    <property type="protein sequence ID" value="KAJ5316266.1"/>
    <property type="molecule type" value="Genomic_DNA"/>
</dbReference>
<reference evidence="2" key="1">
    <citation type="submission" date="2022-12" db="EMBL/GenBank/DDBJ databases">
        <authorList>
            <person name="Petersen C."/>
        </authorList>
    </citation>
    <scope>NUCLEOTIDE SEQUENCE</scope>
    <source>
        <strain evidence="2">IBT 21472</strain>
    </source>
</reference>
<accession>A0A9W9H974</accession>
<dbReference type="GO" id="GO:0008061">
    <property type="term" value="F:chitin binding"/>
    <property type="evidence" value="ECO:0007669"/>
    <property type="project" value="InterPro"/>
</dbReference>
<dbReference type="GO" id="GO:0005576">
    <property type="term" value="C:extracellular region"/>
    <property type="evidence" value="ECO:0007669"/>
    <property type="project" value="InterPro"/>
</dbReference>
<dbReference type="SUPFAM" id="SSF57625">
    <property type="entry name" value="Invertebrate chitin-binding proteins"/>
    <property type="match status" value="1"/>
</dbReference>
<dbReference type="AlphaFoldDB" id="A0A9W9H974"/>
<dbReference type="InterPro" id="IPR036508">
    <property type="entry name" value="Chitin-bd_dom_sf"/>
</dbReference>
<comment type="caution">
    <text evidence="2">The sequence shown here is derived from an EMBL/GenBank/DDBJ whole genome shotgun (WGS) entry which is preliminary data.</text>
</comment>
<dbReference type="PROSITE" id="PS50940">
    <property type="entry name" value="CHIT_BIND_II"/>
    <property type="match status" value="1"/>
</dbReference>
<dbReference type="Pfam" id="PF01607">
    <property type="entry name" value="CBM_14"/>
    <property type="match status" value="1"/>
</dbReference>
<evidence type="ECO:0000256" key="1">
    <source>
        <dbReference type="SAM" id="SignalP"/>
    </source>
</evidence>